<accession>A0A9J6G2I8</accession>
<dbReference type="AlphaFoldDB" id="A0A9J6G2I8"/>
<sequence length="110" mass="11671">MPSSHFGQPKAGFPCMHRSQQADFLFAPIALLLPRLPHSPSTEVAALRCASPRRLPWLPRSDGGAPAIDGHVAIGCRSPGTSKKCNARPAKRGTRHGAEPRDSPSGVADE</sequence>
<evidence type="ECO:0000256" key="1">
    <source>
        <dbReference type="SAM" id="MobiDB-lite"/>
    </source>
</evidence>
<organism evidence="2 3">
    <name type="scientific">Haemaphysalis longicornis</name>
    <name type="common">Bush tick</name>
    <dbReference type="NCBI Taxonomy" id="44386"/>
    <lineage>
        <taxon>Eukaryota</taxon>
        <taxon>Metazoa</taxon>
        <taxon>Ecdysozoa</taxon>
        <taxon>Arthropoda</taxon>
        <taxon>Chelicerata</taxon>
        <taxon>Arachnida</taxon>
        <taxon>Acari</taxon>
        <taxon>Parasitiformes</taxon>
        <taxon>Ixodida</taxon>
        <taxon>Ixodoidea</taxon>
        <taxon>Ixodidae</taxon>
        <taxon>Haemaphysalinae</taxon>
        <taxon>Haemaphysalis</taxon>
    </lineage>
</organism>
<dbReference type="Proteomes" id="UP000821853">
    <property type="component" value="Chromosome 2"/>
</dbReference>
<keyword evidence="3" id="KW-1185">Reference proteome</keyword>
<evidence type="ECO:0000313" key="2">
    <source>
        <dbReference type="EMBL" id="KAH9368572.1"/>
    </source>
</evidence>
<feature type="compositionally biased region" description="Basic residues" evidence="1">
    <location>
        <begin position="85"/>
        <end position="95"/>
    </location>
</feature>
<gene>
    <name evidence="2" type="ORF">HPB48_007124</name>
</gene>
<name>A0A9J6G2I8_HAELO</name>
<dbReference type="VEuPathDB" id="VectorBase:HLOH_047433"/>
<protein>
    <submittedName>
        <fullName evidence="2">Uncharacterized protein</fullName>
    </submittedName>
</protein>
<dbReference type="EMBL" id="JABSTR010000004">
    <property type="protein sequence ID" value="KAH9368572.1"/>
    <property type="molecule type" value="Genomic_DNA"/>
</dbReference>
<comment type="caution">
    <text evidence="2">The sequence shown here is derived from an EMBL/GenBank/DDBJ whole genome shotgun (WGS) entry which is preliminary data.</text>
</comment>
<feature type="region of interest" description="Disordered" evidence="1">
    <location>
        <begin position="78"/>
        <end position="110"/>
    </location>
</feature>
<proteinExistence type="predicted"/>
<evidence type="ECO:0000313" key="3">
    <source>
        <dbReference type="Proteomes" id="UP000821853"/>
    </source>
</evidence>
<reference evidence="2 3" key="1">
    <citation type="journal article" date="2020" name="Cell">
        <title>Large-Scale Comparative Analyses of Tick Genomes Elucidate Their Genetic Diversity and Vector Capacities.</title>
        <authorList>
            <consortium name="Tick Genome and Microbiome Consortium (TIGMIC)"/>
            <person name="Jia N."/>
            <person name="Wang J."/>
            <person name="Shi W."/>
            <person name="Du L."/>
            <person name="Sun Y."/>
            <person name="Zhan W."/>
            <person name="Jiang J.F."/>
            <person name="Wang Q."/>
            <person name="Zhang B."/>
            <person name="Ji P."/>
            <person name="Bell-Sakyi L."/>
            <person name="Cui X.M."/>
            <person name="Yuan T.T."/>
            <person name="Jiang B.G."/>
            <person name="Yang W.F."/>
            <person name="Lam T.T."/>
            <person name="Chang Q.C."/>
            <person name="Ding S.J."/>
            <person name="Wang X.J."/>
            <person name="Zhu J.G."/>
            <person name="Ruan X.D."/>
            <person name="Zhao L."/>
            <person name="Wei J.T."/>
            <person name="Ye R.Z."/>
            <person name="Que T.C."/>
            <person name="Du C.H."/>
            <person name="Zhou Y.H."/>
            <person name="Cheng J.X."/>
            <person name="Dai P.F."/>
            <person name="Guo W.B."/>
            <person name="Han X.H."/>
            <person name="Huang E.J."/>
            <person name="Li L.F."/>
            <person name="Wei W."/>
            <person name="Gao Y.C."/>
            <person name="Liu J.Z."/>
            <person name="Shao H.Z."/>
            <person name="Wang X."/>
            <person name="Wang C.C."/>
            <person name="Yang T.C."/>
            <person name="Huo Q.B."/>
            <person name="Li W."/>
            <person name="Chen H.Y."/>
            <person name="Chen S.E."/>
            <person name="Zhou L.G."/>
            <person name="Ni X.B."/>
            <person name="Tian J.H."/>
            <person name="Sheng Y."/>
            <person name="Liu T."/>
            <person name="Pan Y.S."/>
            <person name="Xia L.Y."/>
            <person name="Li J."/>
            <person name="Zhao F."/>
            <person name="Cao W.C."/>
        </authorList>
    </citation>
    <scope>NUCLEOTIDE SEQUENCE [LARGE SCALE GENOMIC DNA]</scope>
    <source>
        <strain evidence="2">HaeL-2018</strain>
    </source>
</reference>